<dbReference type="SUPFAM" id="SSF48452">
    <property type="entry name" value="TPR-like"/>
    <property type="match status" value="1"/>
</dbReference>
<dbReference type="RefSeq" id="WP_223927460.1">
    <property type="nucleotide sequence ID" value="NZ_BPTU01000003.1"/>
</dbReference>
<dbReference type="InterPro" id="IPR012944">
    <property type="entry name" value="SusD_RagB_dom"/>
</dbReference>
<evidence type="ECO:0000313" key="9">
    <source>
        <dbReference type="Proteomes" id="UP000825483"/>
    </source>
</evidence>
<accession>A0A9R1C728</accession>
<evidence type="ECO:0000256" key="6">
    <source>
        <dbReference type="SAM" id="SignalP"/>
    </source>
</evidence>
<feature type="domain" description="RagB/SusD" evidence="7">
    <location>
        <begin position="371"/>
        <end position="698"/>
    </location>
</feature>
<dbReference type="InterPro" id="IPR011990">
    <property type="entry name" value="TPR-like_helical_dom_sf"/>
</dbReference>
<evidence type="ECO:0000313" key="8">
    <source>
        <dbReference type="EMBL" id="GJG57221.1"/>
    </source>
</evidence>
<organism evidence="8 9">
    <name type="scientific">Prevotella lacticifex</name>
    <dbReference type="NCBI Taxonomy" id="2854755"/>
    <lineage>
        <taxon>Bacteria</taxon>
        <taxon>Pseudomonadati</taxon>
        <taxon>Bacteroidota</taxon>
        <taxon>Bacteroidia</taxon>
        <taxon>Bacteroidales</taxon>
        <taxon>Prevotellaceae</taxon>
        <taxon>Prevotella</taxon>
    </lineage>
</organism>
<evidence type="ECO:0000256" key="2">
    <source>
        <dbReference type="ARBA" id="ARBA00006275"/>
    </source>
</evidence>
<keyword evidence="3 6" id="KW-0732">Signal</keyword>
<name>A0A9R1C728_9BACT</name>
<dbReference type="PROSITE" id="PS51257">
    <property type="entry name" value="PROKAR_LIPOPROTEIN"/>
    <property type="match status" value="1"/>
</dbReference>
<comment type="subcellular location">
    <subcellularLocation>
        <location evidence="1">Cell outer membrane</location>
    </subcellularLocation>
</comment>
<evidence type="ECO:0000256" key="4">
    <source>
        <dbReference type="ARBA" id="ARBA00023136"/>
    </source>
</evidence>
<sequence length="698" mass="79224">MKIQSRIIIALATVLVGTFAFTSCTDKVAFGDSFLDKASGNSVTEDTVFNSATYTEQYLNSIYALQYYGLPYNNNCGNSVSPWTGKFDQLTDCWVMHWNNNTIYNAYYSGTLDATQTPLLSYTNDNVWQAVRAGWKLISHLPTVPGLSAEQKASMKAQAQCLIAARYFDLFAVYGGLPLVDHAYSGTEGTYTLPRASVDSTVNFMVNLLDSAIDSKALRWAYDGNTTETDSTNNIGRWTEAGAMALKAKILTFAASPLFNSAQGYYGGTSEAEKQHLVWYGNYDPARWQRALKACQDFFNELGAKGWYHLTTPEEVGCKKDPDGYRQAYRKGYAFQGSHEIIHSTRVLTVDAFKSGTYTWHQWLDNPARQNCLPTEEYIEMFPWSSGKPFNWKADLAAGNIEGANGHLFYRYKAVRGGVVKTAQRDPRLYEECIVNGQQKSLDWTSGKSNGDIYELWVGGNDASNHVASHSDSLGTILQEQLTARYATGYDQNKYYMNQDYLRKYCQWVYLSLDEMYLMYAECLAQTGNLSGALEQVNVVRRRVGLANIENFPIYDANDKQIPAATWTANKDDVINEILRERACELGLSNNHYYDMIRYKKGEWMTTQLHGIITYRMQRNSKGQWVRNYNAWIGPDKDANGAASEPTRFEYEKFEIQNRRHALWGMDPNSPEVTRWYLWPFPQSEINKGYGLVQNPGW</sequence>
<feature type="signal peptide" evidence="6">
    <location>
        <begin position="1"/>
        <end position="22"/>
    </location>
</feature>
<reference evidence="8" key="1">
    <citation type="journal article" date="2022" name="Int. J. Syst. Evol. Microbiol.">
        <title>Prevotella lacticifex sp. nov., isolated from the rumen of cows.</title>
        <authorList>
            <person name="Shinkai T."/>
            <person name="Ikeyama N."/>
            <person name="Kumagai M."/>
            <person name="Ohmori H."/>
            <person name="Sakamoto M."/>
            <person name="Ohkuma M."/>
            <person name="Mitsumori M."/>
        </authorList>
    </citation>
    <scope>NUCLEOTIDE SEQUENCE</scope>
    <source>
        <strain evidence="8">R5076</strain>
    </source>
</reference>
<dbReference type="GeneID" id="72468129"/>
<keyword evidence="5" id="KW-0998">Cell outer membrane</keyword>
<dbReference type="GO" id="GO:0009279">
    <property type="term" value="C:cell outer membrane"/>
    <property type="evidence" value="ECO:0007669"/>
    <property type="project" value="UniProtKB-SubCell"/>
</dbReference>
<protein>
    <submittedName>
        <fullName evidence="8">Starch-binding protein</fullName>
    </submittedName>
</protein>
<dbReference type="Proteomes" id="UP000825483">
    <property type="component" value="Unassembled WGS sequence"/>
</dbReference>
<feature type="chain" id="PRO_5040379765" evidence="6">
    <location>
        <begin position="23"/>
        <end position="698"/>
    </location>
</feature>
<dbReference type="AlphaFoldDB" id="A0A9R1C728"/>
<comment type="similarity">
    <text evidence="2">Belongs to the SusD family.</text>
</comment>
<dbReference type="Pfam" id="PF07980">
    <property type="entry name" value="SusD_RagB"/>
    <property type="match status" value="1"/>
</dbReference>
<proteinExistence type="inferred from homology"/>
<evidence type="ECO:0000259" key="7">
    <source>
        <dbReference type="Pfam" id="PF07980"/>
    </source>
</evidence>
<evidence type="ECO:0000256" key="3">
    <source>
        <dbReference type="ARBA" id="ARBA00022729"/>
    </source>
</evidence>
<keyword evidence="9" id="KW-1185">Reference proteome</keyword>
<gene>
    <name evidence="8" type="ORF">PRLR5076_00720</name>
</gene>
<evidence type="ECO:0000256" key="1">
    <source>
        <dbReference type="ARBA" id="ARBA00004442"/>
    </source>
</evidence>
<keyword evidence="4" id="KW-0472">Membrane</keyword>
<dbReference type="Gene3D" id="1.25.40.390">
    <property type="match status" value="1"/>
</dbReference>
<comment type="caution">
    <text evidence="8">The sequence shown here is derived from an EMBL/GenBank/DDBJ whole genome shotgun (WGS) entry which is preliminary data.</text>
</comment>
<dbReference type="EMBL" id="BPUB01000001">
    <property type="protein sequence ID" value="GJG57221.1"/>
    <property type="molecule type" value="Genomic_DNA"/>
</dbReference>
<evidence type="ECO:0000256" key="5">
    <source>
        <dbReference type="ARBA" id="ARBA00023237"/>
    </source>
</evidence>